<dbReference type="PROSITE" id="PS51375">
    <property type="entry name" value="PPR"/>
    <property type="match status" value="3"/>
</dbReference>
<accession>A0A068URA4</accession>
<proteinExistence type="predicted"/>
<dbReference type="InterPro" id="IPR011990">
    <property type="entry name" value="TPR-like_helical_dom_sf"/>
</dbReference>
<evidence type="ECO:0000313" key="3">
    <source>
        <dbReference type="EMBL" id="CDP10832.1"/>
    </source>
</evidence>
<dbReference type="Gramene" id="CDP10832">
    <property type="protein sequence ID" value="CDP10832"/>
    <property type="gene ID" value="GSCOC_T00031730001"/>
</dbReference>
<dbReference type="OrthoDB" id="185373at2759"/>
<dbReference type="InterPro" id="IPR002885">
    <property type="entry name" value="PPR_rpt"/>
</dbReference>
<dbReference type="PANTHER" id="PTHR47926">
    <property type="entry name" value="PENTATRICOPEPTIDE REPEAT-CONTAINING PROTEIN"/>
    <property type="match status" value="1"/>
</dbReference>
<dbReference type="EMBL" id="HG739132">
    <property type="protein sequence ID" value="CDP10832.1"/>
    <property type="molecule type" value="Genomic_DNA"/>
</dbReference>
<dbReference type="GO" id="GO:0003723">
    <property type="term" value="F:RNA binding"/>
    <property type="evidence" value="ECO:0007669"/>
    <property type="project" value="InterPro"/>
</dbReference>
<dbReference type="GO" id="GO:0009451">
    <property type="term" value="P:RNA modification"/>
    <property type="evidence" value="ECO:0007669"/>
    <property type="project" value="InterPro"/>
</dbReference>
<dbReference type="PANTHER" id="PTHR47926:SF452">
    <property type="entry name" value="PENTATRICOPEPTIDE REPEAT-CONTAINING PROTEIN"/>
    <property type="match status" value="1"/>
</dbReference>
<evidence type="ECO:0000256" key="1">
    <source>
        <dbReference type="ARBA" id="ARBA00022737"/>
    </source>
</evidence>
<dbReference type="FunFam" id="1.25.40.10:FF:000227">
    <property type="entry name" value="Pentatricopeptide repeat-containing protein At3g13880"/>
    <property type="match status" value="1"/>
</dbReference>
<keyword evidence="1" id="KW-0677">Repeat</keyword>
<dbReference type="Pfam" id="PF20431">
    <property type="entry name" value="E_motif"/>
    <property type="match status" value="1"/>
</dbReference>
<dbReference type="FunCoup" id="A0A068URA4">
    <property type="interactions" value="244"/>
</dbReference>
<evidence type="ECO:0000256" key="2">
    <source>
        <dbReference type="PROSITE-ProRule" id="PRU00708"/>
    </source>
</evidence>
<dbReference type="NCBIfam" id="TIGR00756">
    <property type="entry name" value="PPR"/>
    <property type="match status" value="3"/>
</dbReference>
<gene>
    <name evidence="3" type="ORF">GSCOC_T00031730001</name>
</gene>
<sequence length="770" mass="85247">MAVRLPSISSVSRLPSCFSKIKNLAATGRWQEVLSCHRELREAGVQLTDPSVFPPILKACSAISFDYGKSIHASLLKQGLDSFTSLGNSIIDFYVKSGTLGCANDVFDCMRNRDSVSWNIIIHGHLDQCAFEQGLGLFFQAKITGFKPNISTLVLVICACRERQLFDDGQILHGYIIRSGFLAISSVQNSLLCMYADIRMEFARKLFNEMHHRDVISWSVIIGWYVQNSEARVALELFRQMVSEFHIEVDGPITVTILKACTNLQNIEMGNLVHGFAISRGLKCDLFVGNSLVDFYSKCDDVESAFKAFSEMSQKNVVSWNSLLSGYVQSEKHSEALLLFDSMRRAGVEADEVTLVNLLQVCKYLMLPYQCKLIHSKVLRQGYESNELVKNSLIDTYAKCNCISLAWKQFSQMKHRDAVTWSTMIAAFTYWDMPGEAIALFREMKLIEENLNTVAMLNRIEACSLFADLNISKSAHGIAIRHGLAFEVAVGTAVLDMYSKCGAIQASRKAFEYMPQKNIVSWGAMIAAYGMNGLPRDALALHAKMESQGLKPNLVTSLSLLSACSHGGLVDEGLSVFENVIQEYGVEIGVEHYSCLVDLLARSGKFDSAMDFINKIPCTVKPSASAWSAILSGCRNSGNREVGAGALAHILELEPSSSAGYLLASNMYASGGLWSDAANMRLLGKKSGAKVLAGYSLVHVNNRAYRFVAGDKHDPLSDELCIFIEQLHSWMKIENTDHDNILGTKRKEVKSCSSSFRLQQQLEQFVDAGT</sequence>
<feature type="repeat" description="PPR" evidence="2">
    <location>
        <begin position="518"/>
        <end position="552"/>
    </location>
</feature>
<dbReference type="Gene3D" id="1.25.40.10">
    <property type="entry name" value="Tetratricopeptide repeat domain"/>
    <property type="match status" value="5"/>
</dbReference>
<dbReference type="STRING" id="49390.A0A068URA4"/>
<dbReference type="Pfam" id="PF01535">
    <property type="entry name" value="PPR"/>
    <property type="match status" value="4"/>
</dbReference>
<reference evidence="4" key="1">
    <citation type="journal article" date="2014" name="Science">
        <title>The coffee genome provides insight into the convergent evolution of caffeine biosynthesis.</title>
        <authorList>
            <person name="Denoeud F."/>
            <person name="Carretero-Paulet L."/>
            <person name="Dereeper A."/>
            <person name="Droc G."/>
            <person name="Guyot R."/>
            <person name="Pietrella M."/>
            <person name="Zheng C."/>
            <person name="Alberti A."/>
            <person name="Anthony F."/>
            <person name="Aprea G."/>
            <person name="Aury J.M."/>
            <person name="Bento P."/>
            <person name="Bernard M."/>
            <person name="Bocs S."/>
            <person name="Campa C."/>
            <person name="Cenci A."/>
            <person name="Combes M.C."/>
            <person name="Crouzillat D."/>
            <person name="Da Silva C."/>
            <person name="Daddiego L."/>
            <person name="De Bellis F."/>
            <person name="Dussert S."/>
            <person name="Garsmeur O."/>
            <person name="Gayraud T."/>
            <person name="Guignon V."/>
            <person name="Jahn K."/>
            <person name="Jamilloux V."/>
            <person name="Joet T."/>
            <person name="Labadie K."/>
            <person name="Lan T."/>
            <person name="Leclercq J."/>
            <person name="Lepelley M."/>
            <person name="Leroy T."/>
            <person name="Li L.T."/>
            <person name="Librado P."/>
            <person name="Lopez L."/>
            <person name="Munoz A."/>
            <person name="Noel B."/>
            <person name="Pallavicini A."/>
            <person name="Perrotta G."/>
            <person name="Poncet V."/>
            <person name="Pot D."/>
            <person name="Priyono X."/>
            <person name="Rigoreau M."/>
            <person name="Rouard M."/>
            <person name="Rozas J."/>
            <person name="Tranchant-Dubreuil C."/>
            <person name="VanBuren R."/>
            <person name="Zhang Q."/>
            <person name="Andrade A.C."/>
            <person name="Argout X."/>
            <person name="Bertrand B."/>
            <person name="de Kochko A."/>
            <person name="Graziosi G."/>
            <person name="Henry R.J."/>
            <person name="Jayarama X."/>
            <person name="Ming R."/>
            <person name="Nagai C."/>
            <person name="Rounsley S."/>
            <person name="Sankoff D."/>
            <person name="Giuliano G."/>
            <person name="Albert V.A."/>
            <person name="Wincker P."/>
            <person name="Lashermes P."/>
        </authorList>
    </citation>
    <scope>NUCLEOTIDE SEQUENCE [LARGE SCALE GENOMIC DNA]</scope>
    <source>
        <strain evidence="4">cv. DH200-94</strain>
    </source>
</reference>
<feature type="repeat" description="PPR" evidence="2">
    <location>
        <begin position="114"/>
        <end position="148"/>
    </location>
</feature>
<name>A0A068URA4_COFCA</name>
<dbReference type="Pfam" id="PF13041">
    <property type="entry name" value="PPR_2"/>
    <property type="match status" value="2"/>
</dbReference>
<dbReference type="PhylomeDB" id="A0A068URA4"/>
<dbReference type="InterPro" id="IPR046960">
    <property type="entry name" value="PPR_At4g14850-like_plant"/>
</dbReference>
<evidence type="ECO:0008006" key="5">
    <source>
        <dbReference type="Google" id="ProtNLM"/>
    </source>
</evidence>
<dbReference type="OMA" id="EACTDCA"/>
<feature type="repeat" description="PPR" evidence="2">
    <location>
        <begin position="316"/>
        <end position="350"/>
    </location>
</feature>
<dbReference type="AlphaFoldDB" id="A0A068URA4"/>
<evidence type="ECO:0000313" key="4">
    <source>
        <dbReference type="Proteomes" id="UP000295252"/>
    </source>
</evidence>
<keyword evidence="4" id="KW-1185">Reference proteome</keyword>
<dbReference type="FunFam" id="1.25.40.10:FF:001079">
    <property type="entry name" value="Pentatricopeptide repeat-containing protein At2g17210"/>
    <property type="match status" value="1"/>
</dbReference>
<protein>
    <recommendedName>
        <fullName evidence="5">Pentacotripeptide-repeat region of PRORP domain-containing protein</fullName>
    </recommendedName>
</protein>
<dbReference type="Proteomes" id="UP000295252">
    <property type="component" value="Chromosome V"/>
</dbReference>
<dbReference type="InParanoid" id="A0A068URA4"/>
<dbReference type="InterPro" id="IPR046848">
    <property type="entry name" value="E_motif"/>
</dbReference>
<organism evidence="3 4">
    <name type="scientific">Coffea canephora</name>
    <name type="common">Robusta coffee</name>
    <dbReference type="NCBI Taxonomy" id="49390"/>
    <lineage>
        <taxon>Eukaryota</taxon>
        <taxon>Viridiplantae</taxon>
        <taxon>Streptophyta</taxon>
        <taxon>Embryophyta</taxon>
        <taxon>Tracheophyta</taxon>
        <taxon>Spermatophyta</taxon>
        <taxon>Magnoliopsida</taxon>
        <taxon>eudicotyledons</taxon>
        <taxon>Gunneridae</taxon>
        <taxon>Pentapetalae</taxon>
        <taxon>asterids</taxon>
        <taxon>lamiids</taxon>
        <taxon>Gentianales</taxon>
        <taxon>Rubiaceae</taxon>
        <taxon>Ixoroideae</taxon>
        <taxon>Gardenieae complex</taxon>
        <taxon>Bertiereae - Coffeeae clade</taxon>
        <taxon>Coffeeae</taxon>
        <taxon>Coffea</taxon>
    </lineage>
</organism>